<accession>A0A0P1GDY7</accession>
<keyword evidence="2" id="KW-0830">Ubiquinone</keyword>
<reference evidence="2 3" key="1">
    <citation type="submission" date="2015-09" db="EMBL/GenBank/DDBJ databases">
        <authorList>
            <consortium name="Swine Surveillance"/>
        </authorList>
    </citation>
    <scope>NUCLEOTIDE SEQUENCE [LARGE SCALE GENOMIC DNA]</scope>
    <source>
        <strain evidence="2 3">CECT 7648</strain>
    </source>
</reference>
<protein>
    <submittedName>
        <fullName evidence="2">3-demethylubiquinone-9 3-methyltransferase</fullName>
        <ecNumber evidence="2">2.1.1.64</ecNumber>
    </submittedName>
</protein>
<dbReference type="GO" id="GO:0061542">
    <property type="term" value="F:3-demethylubiquinol 3-O-methyltransferase activity"/>
    <property type="evidence" value="ECO:0007669"/>
    <property type="project" value="UniProtKB-EC"/>
</dbReference>
<dbReference type="Gene3D" id="3.40.50.150">
    <property type="entry name" value="Vaccinia Virus protein VP39"/>
    <property type="match status" value="1"/>
</dbReference>
<proteinExistence type="predicted"/>
<gene>
    <name evidence="2" type="primary">ubiG_1</name>
    <name evidence="2" type="ORF">TRN7648_02500</name>
</gene>
<organism evidence="2 3">
    <name type="scientific">Tropicibacter naphthalenivorans</name>
    <dbReference type="NCBI Taxonomy" id="441103"/>
    <lineage>
        <taxon>Bacteria</taxon>
        <taxon>Pseudomonadati</taxon>
        <taxon>Pseudomonadota</taxon>
        <taxon>Alphaproteobacteria</taxon>
        <taxon>Rhodobacterales</taxon>
        <taxon>Roseobacteraceae</taxon>
        <taxon>Tropicibacter</taxon>
    </lineage>
</organism>
<dbReference type="PANTHER" id="PTHR42912:SF93">
    <property type="entry name" value="N6-ADENOSINE-METHYLTRANSFERASE TMT1A"/>
    <property type="match status" value="1"/>
</dbReference>
<dbReference type="RefSeq" id="WP_058247992.1">
    <property type="nucleotide sequence ID" value="NZ_CYSE01000004.1"/>
</dbReference>
<dbReference type="InterPro" id="IPR050508">
    <property type="entry name" value="Methyltransf_Superfamily"/>
</dbReference>
<evidence type="ECO:0000313" key="3">
    <source>
        <dbReference type="Proteomes" id="UP000054935"/>
    </source>
</evidence>
<dbReference type="InterPro" id="IPR029063">
    <property type="entry name" value="SAM-dependent_MTases_sf"/>
</dbReference>
<dbReference type="GO" id="GO:0032259">
    <property type="term" value="P:methylation"/>
    <property type="evidence" value="ECO:0007669"/>
    <property type="project" value="UniProtKB-KW"/>
</dbReference>
<dbReference type="SUPFAM" id="SSF53335">
    <property type="entry name" value="S-adenosyl-L-methionine-dependent methyltransferases"/>
    <property type="match status" value="1"/>
</dbReference>
<feature type="domain" description="Methyltransferase type 11" evidence="1">
    <location>
        <begin position="23"/>
        <end position="107"/>
    </location>
</feature>
<dbReference type="Pfam" id="PF08241">
    <property type="entry name" value="Methyltransf_11"/>
    <property type="match status" value="1"/>
</dbReference>
<dbReference type="EC" id="2.1.1.64" evidence="2"/>
<dbReference type="CDD" id="cd02440">
    <property type="entry name" value="AdoMet_MTases"/>
    <property type="match status" value="1"/>
</dbReference>
<dbReference type="STRING" id="441103.TRN7648_02500"/>
<evidence type="ECO:0000313" key="2">
    <source>
        <dbReference type="EMBL" id="CUH79491.1"/>
    </source>
</evidence>
<dbReference type="AlphaFoldDB" id="A0A0P1GDY7"/>
<keyword evidence="2" id="KW-0489">Methyltransferase</keyword>
<keyword evidence="2" id="KW-0808">Transferase</keyword>
<dbReference type="EMBL" id="CYSE01000004">
    <property type="protein sequence ID" value="CUH79491.1"/>
    <property type="molecule type" value="Genomic_DNA"/>
</dbReference>
<keyword evidence="3" id="KW-1185">Reference proteome</keyword>
<dbReference type="InterPro" id="IPR013216">
    <property type="entry name" value="Methyltransf_11"/>
</dbReference>
<sequence>MTTRTSFDVITDELGDLSGAQILDIGCGKGALAARFQQLGATWTGLDPFAPDDPGITRAGAEAMPFDDAQFDHAVCVNALHHVPVPAMPAALAEAARVLRPHGRLIVIEPRAEGALSHVIAVVDDETAIRHAAQDAMDAVQALRLIKAYDYPRTERYADFDAFCATLTAVDPSRAEAITAHRDALHQRFAQTARALEGGYALDQPMSARIFTPR</sequence>
<evidence type="ECO:0000259" key="1">
    <source>
        <dbReference type="Pfam" id="PF08241"/>
    </source>
</evidence>
<name>A0A0P1GDY7_9RHOB</name>
<dbReference type="Proteomes" id="UP000054935">
    <property type="component" value="Unassembled WGS sequence"/>
</dbReference>
<dbReference type="PANTHER" id="PTHR42912">
    <property type="entry name" value="METHYLTRANSFERASE"/>
    <property type="match status" value="1"/>
</dbReference>